<dbReference type="Proteomes" id="UP000300879">
    <property type="component" value="Chromosome"/>
</dbReference>
<sequence>MDKEPFENEEWVQALNMICESKAEEMRLIGYEQVTADDIWRCVSSKYEKTGIPPLHKLVNDVLSLKATALMNYMTIAAYKGSPFQY</sequence>
<protein>
    <recommendedName>
        <fullName evidence="3">Post-transcriptional regulator</fullName>
    </recommendedName>
</protein>
<dbReference type="OrthoDB" id="2990595at2"/>
<dbReference type="EMBL" id="CP040396">
    <property type="protein sequence ID" value="QCT02008.1"/>
    <property type="molecule type" value="Genomic_DNA"/>
</dbReference>
<evidence type="ECO:0000313" key="1">
    <source>
        <dbReference type="EMBL" id="QCT02008.1"/>
    </source>
</evidence>
<name>A0A4P8XI76_9BACL</name>
<gene>
    <name evidence="1" type="ORF">E6C60_1292</name>
</gene>
<dbReference type="Pfam" id="PF13797">
    <property type="entry name" value="Post_transc_reg"/>
    <property type="match status" value="1"/>
</dbReference>
<dbReference type="RefSeq" id="WP_138225098.1">
    <property type="nucleotide sequence ID" value="NZ_CP040396.1"/>
</dbReference>
<keyword evidence="2" id="KW-1185">Reference proteome</keyword>
<dbReference type="KEGG" id="palo:E6C60_1292"/>
<reference evidence="1 2" key="1">
    <citation type="submission" date="2019-05" db="EMBL/GenBank/DDBJ databases">
        <authorList>
            <person name="Chen C."/>
        </authorList>
    </citation>
    <scope>NUCLEOTIDE SEQUENCE [LARGE SCALE GENOMIC DNA]</scope>
    <source>
        <strain evidence="1 2">HB172198</strain>
    </source>
</reference>
<evidence type="ECO:0000313" key="2">
    <source>
        <dbReference type="Proteomes" id="UP000300879"/>
    </source>
</evidence>
<evidence type="ECO:0008006" key="3">
    <source>
        <dbReference type="Google" id="ProtNLM"/>
    </source>
</evidence>
<proteinExistence type="predicted"/>
<dbReference type="AlphaFoldDB" id="A0A4P8XI76"/>
<accession>A0A4P8XI76</accession>
<organism evidence="1 2">
    <name type="scientific">Paenibacillus algicola</name>
    <dbReference type="NCBI Taxonomy" id="2565926"/>
    <lineage>
        <taxon>Bacteria</taxon>
        <taxon>Bacillati</taxon>
        <taxon>Bacillota</taxon>
        <taxon>Bacilli</taxon>
        <taxon>Bacillales</taxon>
        <taxon>Paenibacillaceae</taxon>
        <taxon>Paenibacillus</taxon>
    </lineage>
</organism>
<dbReference type="InterPro" id="IPR025716">
    <property type="entry name" value="Post-transcriptional_regulator"/>
</dbReference>